<dbReference type="GO" id="GO:0052846">
    <property type="term" value="F:inositol-1,5-bisdiphosphate-2,3,4,6-tetrakisphosphate 1-diphosphatase activity"/>
    <property type="evidence" value="ECO:0007669"/>
    <property type="project" value="EnsemblFungi"/>
</dbReference>
<dbReference type="GO" id="GO:0030643">
    <property type="term" value="P:intracellular phosphate ion homeostasis"/>
    <property type="evidence" value="ECO:0007669"/>
    <property type="project" value="EnsemblFungi"/>
</dbReference>
<keyword evidence="3" id="KW-0378">Hydrolase</keyword>
<dbReference type="GeneID" id="30198766"/>
<dbReference type="AlphaFoldDB" id="A0A1E3P6Z6"/>
<accession>A0A1E3P6Z6</accession>
<keyword evidence="7" id="KW-1185">Reference proteome</keyword>
<dbReference type="GO" id="GO:0000298">
    <property type="term" value="F:endopolyphosphatase activity"/>
    <property type="evidence" value="ECO:0007669"/>
    <property type="project" value="EnsemblFungi"/>
</dbReference>
<dbReference type="GO" id="GO:0034431">
    <property type="term" value="F:bis(5'-adenosyl)-hexaphosphatase activity"/>
    <property type="evidence" value="ECO:0007669"/>
    <property type="project" value="EnsemblFungi"/>
</dbReference>
<dbReference type="GO" id="GO:0052843">
    <property type="term" value="F:inositol-1-diphosphate-2,3,4,5,6-pentakisphosphate diphosphatase activity"/>
    <property type="evidence" value="ECO:0007669"/>
    <property type="project" value="EnsemblFungi"/>
</dbReference>
<sequence>MSFVRTTVARVGRENQLYNSETGARVVAGCVVLNQDKSKVLLISSTGHKKKWVIPKGGVELDEPDYKDSATRETWEEAGVTGKIVKSLGVIDDLRPPKEWNTNKEEFMNSEILKHPPRSEFHFFEMIVEKEYDTFPESHKRQRRWVTYQEAIDELKSIKRLELVEAIERSSVARS</sequence>
<dbReference type="GO" id="GO:1990174">
    <property type="term" value="F:phosphodiesterase decapping endonuclease activity"/>
    <property type="evidence" value="ECO:0007669"/>
    <property type="project" value="EnsemblFungi"/>
</dbReference>
<dbReference type="Gene3D" id="3.90.79.10">
    <property type="entry name" value="Nucleoside Triphosphate Pyrophosphohydrolase"/>
    <property type="match status" value="1"/>
</dbReference>
<dbReference type="GO" id="GO:0008796">
    <property type="term" value="F:bis(5'-nucleosyl)-tetraphosphatase activity"/>
    <property type="evidence" value="ECO:0007669"/>
    <property type="project" value="EnsemblFungi"/>
</dbReference>
<dbReference type="SUPFAM" id="SSF55811">
    <property type="entry name" value="Nudix"/>
    <property type="match status" value="1"/>
</dbReference>
<evidence type="ECO:0000256" key="4">
    <source>
        <dbReference type="ARBA" id="ARBA00022842"/>
    </source>
</evidence>
<proteinExistence type="predicted"/>
<dbReference type="GO" id="GO:0052847">
    <property type="term" value="F:inositol-1,5-bisdiphosphate-2,3,4,6-tetrakisphosphate 5-diphosphatase activity"/>
    <property type="evidence" value="ECO:0007669"/>
    <property type="project" value="EnsemblFungi"/>
</dbReference>
<evidence type="ECO:0000259" key="5">
    <source>
        <dbReference type="PROSITE" id="PS51462"/>
    </source>
</evidence>
<dbReference type="PANTHER" id="PTHR12629:SF0">
    <property type="entry name" value="DIPHOSPHOINOSITOL-POLYPHOSPHATE DIPHOSPHATASE"/>
    <property type="match status" value="1"/>
</dbReference>
<dbReference type="GO" id="GO:0005634">
    <property type="term" value="C:nucleus"/>
    <property type="evidence" value="ECO:0007669"/>
    <property type="project" value="TreeGrafter"/>
</dbReference>
<reference evidence="6 7" key="1">
    <citation type="journal article" date="2016" name="Proc. Natl. Acad. Sci. U.S.A.">
        <title>Comparative genomics of biotechnologically important yeasts.</title>
        <authorList>
            <person name="Riley R."/>
            <person name="Haridas S."/>
            <person name="Wolfe K.H."/>
            <person name="Lopes M.R."/>
            <person name="Hittinger C.T."/>
            <person name="Goeker M."/>
            <person name="Salamov A.A."/>
            <person name="Wisecaver J.H."/>
            <person name="Long T.M."/>
            <person name="Calvey C.H."/>
            <person name="Aerts A.L."/>
            <person name="Barry K.W."/>
            <person name="Choi C."/>
            <person name="Clum A."/>
            <person name="Coughlan A.Y."/>
            <person name="Deshpande S."/>
            <person name="Douglass A.P."/>
            <person name="Hanson S.J."/>
            <person name="Klenk H.-P."/>
            <person name="LaButti K.M."/>
            <person name="Lapidus A."/>
            <person name="Lindquist E.A."/>
            <person name="Lipzen A.M."/>
            <person name="Meier-Kolthoff J.P."/>
            <person name="Ohm R.A."/>
            <person name="Otillar R.P."/>
            <person name="Pangilinan J.L."/>
            <person name="Peng Y."/>
            <person name="Rokas A."/>
            <person name="Rosa C.A."/>
            <person name="Scheuner C."/>
            <person name="Sibirny A.A."/>
            <person name="Slot J.C."/>
            <person name="Stielow J.B."/>
            <person name="Sun H."/>
            <person name="Kurtzman C.P."/>
            <person name="Blackwell M."/>
            <person name="Grigoriev I.V."/>
            <person name="Jeffries T.W."/>
        </authorList>
    </citation>
    <scope>NUCLEOTIDE SEQUENCE [LARGE SCALE GENOMIC DNA]</scope>
    <source>
        <strain evidence="7">ATCC 58044 / CBS 1984 / NCYC 433 / NRRL Y-366-8</strain>
    </source>
</reference>
<dbReference type="Pfam" id="PF00293">
    <property type="entry name" value="NUDIX"/>
    <property type="match status" value="1"/>
</dbReference>
<name>A0A1E3P6Z6_WICAA</name>
<dbReference type="GO" id="GO:0071543">
    <property type="term" value="P:diphosphoinositol polyphosphate metabolic process"/>
    <property type="evidence" value="ECO:0007669"/>
    <property type="project" value="TreeGrafter"/>
</dbReference>
<dbReference type="InterPro" id="IPR015797">
    <property type="entry name" value="NUDIX_hydrolase-like_dom_sf"/>
</dbReference>
<evidence type="ECO:0000313" key="7">
    <source>
        <dbReference type="Proteomes" id="UP000094112"/>
    </source>
</evidence>
<dbReference type="GO" id="GO:0034432">
    <property type="term" value="F:bis(5'-adenosyl)-pentaphosphatase activity"/>
    <property type="evidence" value="ECO:0007669"/>
    <property type="project" value="EnsemblFungi"/>
</dbReference>
<dbReference type="Proteomes" id="UP000094112">
    <property type="component" value="Unassembled WGS sequence"/>
</dbReference>
<dbReference type="InterPro" id="IPR000086">
    <property type="entry name" value="NUDIX_hydrolase_dom"/>
</dbReference>
<gene>
    <name evidence="6" type="ORF">WICANDRAFT_28651</name>
</gene>
<dbReference type="GO" id="GO:0052745">
    <property type="term" value="F:inositol phosphate phosphatase activity"/>
    <property type="evidence" value="ECO:0007669"/>
    <property type="project" value="EnsemblFungi"/>
</dbReference>
<dbReference type="InterPro" id="IPR047198">
    <property type="entry name" value="DDP-like_NUDIX"/>
</dbReference>
<keyword evidence="4" id="KW-0460">Magnesium</keyword>
<dbReference type="RefSeq" id="XP_019040402.1">
    <property type="nucleotide sequence ID" value="XM_019181520.1"/>
</dbReference>
<dbReference type="PANTHER" id="PTHR12629">
    <property type="entry name" value="DIPHOSPHOINOSITOL POLYPHOSPHATE PHOSPHOHYDROLASE"/>
    <property type="match status" value="1"/>
</dbReference>
<dbReference type="GO" id="GO:0005737">
    <property type="term" value="C:cytoplasm"/>
    <property type="evidence" value="ECO:0007669"/>
    <property type="project" value="TreeGrafter"/>
</dbReference>
<dbReference type="OrthoDB" id="2011998at2759"/>
<dbReference type="FunFam" id="3.90.79.10:FF:000066">
    <property type="entry name" value="DDP1p Polyphosphate phosphatase"/>
    <property type="match status" value="1"/>
</dbReference>
<organism evidence="6 7">
    <name type="scientific">Wickerhamomyces anomalus (strain ATCC 58044 / CBS 1984 / NCYC 433 / NRRL Y-366-8)</name>
    <name type="common">Yeast</name>
    <name type="synonym">Hansenula anomala</name>
    <dbReference type="NCBI Taxonomy" id="683960"/>
    <lineage>
        <taxon>Eukaryota</taxon>
        <taxon>Fungi</taxon>
        <taxon>Dikarya</taxon>
        <taxon>Ascomycota</taxon>
        <taxon>Saccharomycotina</taxon>
        <taxon>Saccharomycetes</taxon>
        <taxon>Phaffomycetales</taxon>
        <taxon>Wickerhamomycetaceae</taxon>
        <taxon>Wickerhamomyces</taxon>
    </lineage>
</organism>
<dbReference type="GO" id="GO:0071545">
    <property type="term" value="P:inositol phosphate catabolic process"/>
    <property type="evidence" value="ECO:0007669"/>
    <property type="project" value="EnsemblFungi"/>
</dbReference>
<dbReference type="PROSITE" id="PS51462">
    <property type="entry name" value="NUDIX"/>
    <property type="match status" value="1"/>
</dbReference>
<comment type="cofactor">
    <cofactor evidence="1">
        <name>Mg(2+)</name>
        <dbReference type="ChEBI" id="CHEBI:18420"/>
    </cofactor>
</comment>
<dbReference type="GO" id="GO:1901911">
    <property type="term" value="P:adenosine 5'-(hexahydrogen pentaphosphate) catabolic process"/>
    <property type="evidence" value="ECO:0007669"/>
    <property type="project" value="EnsemblFungi"/>
</dbReference>
<dbReference type="STRING" id="683960.A0A1E3P6Z6"/>
<keyword evidence="2" id="KW-0479">Metal-binding</keyword>
<dbReference type="CDD" id="cd04666">
    <property type="entry name" value="NUDIX_DIPP2_like_Nudt4"/>
    <property type="match status" value="1"/>
</dbReference>
<dbReference type="EMBL" id="KV454209">
    <property type="protein sequence ID" value="ODQ61195.1"/>
    <property type="molecule type" value="Genomic_DNA"/>
</dbReference>
<dbReference type="GO" id="GO:0046872">
    <property type="term" value="F:metal ion binding"/>
    <property type="evidence" value="ECO:0007669"/>
    <property type="project" value="UniProtKB-KW"/>
</dbReference>
<evidence type="ECO:0000256" key="2">
    <source>
        <dbReference type="ARBA" id="ARBA00022723"/>
    </source>
</evidence>
<evidence type="ECO:0000256" key="1">
    <source>
        <dbReference type="ARBA" id="ARBA00001946"/>
    </source>
</evidence>
<dbReference type="GO" id="GO:0006798">
    <property type="term" value="P:polyphosphate catabolic process"/>
    <property type="evidence" value="ECO:0007669"/>
    <property type="project" value="EnsemblFungi"/>
</dbReference>
<protein>
    <recommendedName>
        <fullName evidence="5">Nudix hydrolase domain-containing protein</fullName>
    </recommendedName>
</protein>
<feature type="domain" description="Nudix hydrolase" evidence="5">
    <location>
        <begin position="23"/>
        <end position="168"/>
    </location>
</feature>
<evidence type="ECO:0000313" key="6">
    <source>
        <dbReference type="EMBL" id="ODQ61195.1"/>
    </source>
</evidence>
<evidence type="ECO:0000256" key="3">
    <source>
        <dbReference type="ARBA" id="ARBA00022801"/>
    </source>
</evidence>
<dbReference type="GO" id="GO:1901907">
    <property type="term" value="P:diadenosine pentaphosphate catabolic process"/>
    <property type="evidence" value="ECO:0007669"/>
    <property type="project" value="EnsemblFungi"/>
</dbReference>
<dbReference type="GO" id="GO:0052845">
    <property type="term" value="F:inositol-5-diphosphate-1,2,3,4,6-pentakisphosphate diphosphatase activity"/>
    <property type="evidence" value="ECO:0007669"/>
    <property type="project" value="EnsemblFungi"/>
</dbReference>
<dbReference type="GO" id="GO:1901909">
    <property type="term" value="P:diadenosine hexaphosphate catabolic process"/>
    <property type="evidence" value="ECO:0007669"/>
    <property type="project" value="EnsemblFungi"/>
</dbReference>